<comment type="caution">
    <text evidence="2">The sequence shown here is derived from an EMBL/GenBank/DDBJ whole genome shotgun (WGS) entry which is preliminary data.</text>
</comment>
<evidence type="ECO:0000256" key="1">
    <source>
        <dbReference type="SAM" id="Coils"/>
    </source>
</evidence>
<proteinExistence type="predicted"/>
<organism evidence="2 3">
    <name type="scientific">Dendrobium thyrsiflorum</name>
    <name type="common">Pinecone-like raceme dendrobium</name>
    <name type="synonym">Orchid</name>
    <dbReference type="NCBI Taxonomy" id="117978"/>
    <lineage>
        <taxon>Eukaryota</taxon>
        <taxon>Viridiplantae</taxon>
        <taxon>Streptophyta</taxon>
        <taxon>Embryophyta</taxon>
        <taxon>Tracheophyta</taxon>
        <taxon>Spermatophyta</taxon>
        <taxon>Magnoliopsida</taxon>
        <taxon>Liliopsida</taxon>
        <taxon>Asparagales</taxon>
        <taxon>Orchidaceae</taxon>
        <taxon>Epidendroideae</taxon>
        <taxon>Malaxideae</taxon>
        <taxon>Dendrobiinae</taxon>
        <taxon>Dendrobium</taxon>
    </lineage>
</organism>
<dbReference type="Proteomes" id="UP001552299">
    <property type="component" value="Unassembled WGS sequence"/>
</dbReference>
<dbReference type="AlphaFoldDB" id="A0ABD0U0M0"/>
<evidence type="ECO:0000313" key="3">
    <source>
        <dbReference type="Proteomes" id="UP001552299"/>
    </source>
</evidence>
<name>A0ABD0U0M0_DENTH</name>
<feature type="coiled-coil region" evidence="1">
    <location>
        <begin position="170"/>
        <end position="204"/>
    </location>
</feature>
<gene>
    <name evidence="2" type="ORF">M5K25_023797</name>
</gene>
<sequence length="205" mass="23406">MGNLASTKILLAKGDRPAVQHEVLKKPHKVWKADDVVFTITGDSLIIFRKKFHFPNDLVMKVPTKSDRACAPPEFLTVYEFNLRAGLQFPPASELIDILRICGNNDYVNVKYLHGEYKKKYDAKIKKMKVVDEQIAECRAELATMLTSVSLQNQQIDRLHIDLVDAQAMINQYAKDQKTFEEKIAAAEDENKKLQSLLSEKEIRS</sequence>
<keyword evidence="3" id="KW-1185">Reference proteome</keyword>
<accession>A0ABD0U0M0</accession>
<dbReference type="EMBL" id="JANQDX010000018">
    <property type="protein sequence ID" value="KAL0905382.1"/>
    <property type="molecule type" value="Genomic_DNA"/>
</dbReference>
<reference evidence="2 3" key="1">
    <citation type="journal article" date="2024" name="Plant Biotechnol. J.">
        <title>Dendrobium thyrsiflorum genome and its molecular insights into genes involved in important horticultural traits.</title>
        <authorList>
            <person name="Chen B."/>
            <person name="Wang J.Y."/>
            <person name="Zheng P.J."/>
            <person name="Li K.L."/>
            <person name="Liang Y.M."/>
            <person name="Chen X.F."/>
            <person name="Zhang C."/>
            <person name="Zhao X."/>
            <person name="He X."/>
            <person name="Zhang G.Q."/>
            <person name="Liu Z.J."/>
            <person name="Xu Q."/>
        </authorList>
    </citation>
    <scope>NUCLEOTIDE SEQUENCE [LARGE SCALE GENOMIC DNA]</scope>
    <source>
        <strain evidence="2">GZMU011</strain>
    </source>
</reference>
<protein>
    <submittedName>
        <fullName evidence="2">Uncharacterized protein</fullName>
    </submittedName>
</protein>
<keyword evidence="1" id="KW-0175">Coiled coil</keyword>
<evidence type="ECO:0000313" key="2">
    <source>
        <dbReference type="EMBL" id="KAL0905382.1"/>
    </source>
</evidence>